<evidence type="ECO:0000313" key="3">
    <source>
        <dbReference type="Proteomes" id="UP000649259"/>
    </source>
</evidence>
<accession>A0ABQ3RZ43</accession>
<sequence>MKPTTRGTLAAVVTCVAAAAAAAASVTPAAAIGTVPVPVPLDGVEKSLNVELPRLGAELPLPTPGAPEGPRFVEGRLLPERVVPQLPVAAGLPGVGLRAPLPEILGNDFNHLGLDAPASDVRTLGPGLTLDAPLTAPNPDRFGLPDLQLPAAGVLTPVLQAVPGADLGLGQGL</sequence>
<dbReference type="Proteomes" id="UP000649259">
    <property type="component" value="Unassembled WGS sequence"/>
</dbReference>
<keyword evidence="3" id="KW-1185">Reference proteome</keyword>
<protein>
    <recommendedName>
        <fullName evidence="4">Secreted protein</fullName>
    </recommendedName>
</protein>
<evidence type="ECO:0000256" key="1">
    <source>
        <dbReference type="SAM" id="SignalP"/>
    </source>
</evidence>
<reference evidence="3" key="1">
    <citation type="submission" date="2023-07" db="EMBL/GenBank/DDBJ databases">
        <title>Whole genome shotgun sequence of Streptomyces cacaoi subsp. asoensis NBRC 13813.</title>
        <authorList>
            <person name="Komaki H."/>
            <person name="Tamura T."/>
        </authorList>
    </citation>
    <scope>NUCLEOTIDE SEQUENCE [LARGE SCALE GENOMIC DNA]</scope>
    <source>
        <strain evidence="3">NBRC 13813</strain>
    </source>
</reference>
<dbReference type="GeneID" id="91470636"/>
<name>A0ABQ3RZ43_9ACTN</name>
<evidence type="ECO:0008006" key="4">
    <source>
        <dbReference type="Google" id="ProtNLM"/>
    </source>
</evidence>
<feature type="chain" id="PRO_5046298639" description="Secreted protein" evidence="1">
    <location>
        <begin position="32"/>
        <end position="173"/>
    </location>
</feature>
<feature type="signal peptide" evidence="1">
    <location>
        <begin position="1"/>
        <end position="31"/>
    </location>
</feature>
<gene>
    <name evidence="2" type="ORF">Saso_27590</name>
</gene>
<dbReference type="RefSeq" id="WP_189918005.1">
    <property type="nucleotide sequence ID" value="NZ_BMSI01000001.1"/>
</dbReference>
<evidence type="ECO:0000313" key="2">
    <source>
        <dbReference type="EMBL" id="GHI61109.1"/>
    </source>
</evidence>
<dbReference type="EMBL" id="BNEB01000003">
    <property type="protein sequence ID" value="GHI61109.1"/>
    <property type="molecule type" value="Genomic_DNA"/>
</dbReference>
<proteinExistence type="predicted"/>
<organism evidence="2 3">
    <name type="scientific">Streptomyces asoensis</name>
    <dbReference type="NCBI Taxonomy" id="249586"/>
    <lineage>
        <taxon>Bacteria</taxon>
        <taxon>Bacillati</taxon>
        <taxon>Actinomycetota</taxon>
        <taxon>Actinomycetes</taxon>
        <taxon>Kitasatosporales</taxon>
        <taxon>Streptomycetaceae</taxon>
        <taxon>Streptomyces</taxon>
    </lineage>
</organism>
<comment type="caution">
    <text evidence="2">The sequence shown here is derived from an EMBL/GenBank/DDBJ whole genome shotgun (WGS) entry which is preliminary data.</text>
</comment>
<keyword evidence="1" id="KW-0732">Signal</keyword>